<dbReference type="Proteomes" id="UP000219799">
    <property type="component" value="Chromosome 8"/>
</dbReference>
<gene>
    <name evidence="2" type="primary">PmlGA01_080017300</name>
    <name evidence="2" type="ORF">PMLGA01_080017300</name>
</gene>
<name>A0A1C3KYA9_PLAMA</name>
<feature type="transmembrane region" description="Helical" evidence="1">
    <location>
        <begin position="189"/>
        <end position="208"/>
    </location>
</feature>
<proteinExistence type="predicted"/>
<keyword evidence="1" id="KW-1133">Transmembrane helix</keyword>
<reference evidence="2 3" key="1">
    <citation type="submission" date="2016-06" db="EMBL/GenBank/DDBJ databases">
        <authorList>
            <consortium name="Pathogen Informatics"/>
        </authorList>
    </citation>
    <scope>NUCLEOTIDE SEQUENCE [LARGE SCALE GENOMIC DNA]</scope>
    <source>
        <strain evidence="2">PmlGA01</strain>
    </source>
</reference>
<keyword evidence="1" id="KW-0472">Membrane</keyword>
<sequence>MIYKWNGSNNFYRWLDLLLINILDFDKRASIKFGCLRCSIAPHLDYTVIIYSFFVLLKNYKQISALKIWKNDNLFYCLNIGVGNKCIATTHGREEVQTLKDISPFTDVKFNFHFLRIFIDDSNFYLNNIDRIIIDCSSKVVRHYFPSTFSSVFRSGCNKDLFHLFVLLVFDYFPYSLYFYEKNKKREVLLYYFLYIMINYLTSKLFYFLHILHFVLSSIKFCINALIIFLKYKVSTFFQIRIKKEEDNLLVFFKPEKIREFYMHNFNQAVQKGKDIRDRINLSINKKKFLRNANMSSSCDESKMEKYNRRMSTNDPWIYGVHVNEDAKNYKNHKERTCNYVDSEKLDEEPYNWTNQLSPANIFSKKNDTLFRYTKWRVLKDYCKYKSNKNKKKIIYKRR</sequence>
<keyword evidence="1" id="KW-0812">Transmembrane</keyword>
<organism evidence="2 3">
    <name type="scientific">Plasmodium malariae</name>
    <dbReference type="NCBI Taxonomy" id="5858"/>
    <lineage>
        <taxon>Eukaryota</taxon>
        <taxon>Sar</taxon>
        <taxon>Alveolata</taxon>
        <taxon>Apicomplexa</taxon>
        <taxon>Aconoidasida</taxon>
        <taxon>Haemosporida</taxon>
        <taxon>Plasmodiidae</taxon>
        <taxon>Plasmodium</taxon>
        <taxon>Plasmodium (Plasmodium)</taxon>
    </lineage>
</organism>
<feature type="non-terminal residue" evidence="2">
    <location>
        <position position="399"/>
    </location>
</feature>
<dbReference type="EMBL" id="LT594496">
    <property type="protein sequence ID" value="SBT79211.1"/>
    <property type="molecule type" value="Genomic_DNA"/>
</dbReference>
<feature type="transmembrane region" description="Helical" evidence="1">
    <location>
        <begin position="161"/>
        <end position="180"/>
    </location>
</feature>
<dbReference type="VEuPathDB" id="PlasmoDB:PmUG01_08030300"/>
<evidence type="ECO:0000313" key="2">
    <source>
        <dbReference type="EMBL" id="SBT79211.1"/>
    </source>
</evidence>
<dbReference type="AlphaFoldDB" id="A0A1C3KYA9"/>
<evidence type="ECO:0000256" key="1">
    <source>
        <dbReference type="SAM" id="Phobius"/>
    </source>
</evidence>
<evidence type="ECO:0000313" key="3">
    <source>
        <dbReference type="Proteomes" id="UP000219799"/>
    </source>
</evidence>
<accession>A0A1C3KYA9</accession>
<protein>
    <submittedName>
        <fullName evidence="2">Uncharacterized protein</fullName>
    </submittedName>
</protein>